<accession>A0A7S1L616</accession>
<name>A0A7S1L616_ALECA</name>
<feature type="chain" id="PRO_5031426512" description="Transmembrane protein" evidence="2">
    <location>
        <begin position="26"/>
        <end position="231"/>
    </location>
</feature>
<dbReference type="AlphaFoldDB" id="A0A7S1L616"/>
<feature type="region of interest" description="Disordered" evidence="1">
    <location>
        <begin position="210"/>
        <end position="231"/>
    </location>
</feature>
<keyword evidence="2" id="KW-0732">Signal</keyword>
<gene>
    <name evidence="3" type="ORF">ACAT0790_LOCUS4634</name>
</gene>
<evidence type="ECO:0008006" key="4">
    <source>
        <dbReference type="Google" id="ProtNLM"/>
    </source>
</evidence>
<sequence length="231" mass="25329">MRINSRTHSAAPVILALFLPYPVLCQNGDSAKLFHGQSTVVDGSGLMHDAFAELEDEFDQVKTEAITLGNIGQTEQDALDTLVDLDSYSTQVPRKPILMRNDEHGQRESLDAHDASFGQAPMLMEGNAKKMAKTLLLAMSLAFAAFAVMRSGPQVTHELHDGEKEEPLQQYSCLSPKWQNSILASELTAEYAGLPLLQLQELEEAIARASEEESSKIDWQRGVDATDGLSD</sequence>
<protein>
    <recommendedName>
        <fullName evidence="4">Transmembrane protein</fullName>
    </recommendedName>
</protein>
<organism evidence="3">
    <name type="scientific">Alexandrium catenella</name>
    <name type="common">Red tide dinoflagellate</name>
    <name type="synonym">Gonyaulax catenella</name>
    <dbReference type="NCBI Taxonomy" id="2925"/>
    <lineage>
        <taxon>Eukaryota</taxon>
        <taxon>Sar</taxon>
        <taxon>Alveolata</taxon>
        <taxon>Dinophyceae</taxon>
        <taxon>Gonyaulacales</taxon>
        <taxon>Pyrocystaceae</taxon>
        <taxon>Alexandrium</taxon>
    </lineage>
</organism>
<dbReference type="EMBL" id="HBGE01007698">
    <property type="protein sequence ID" value="CAD9095050.1"/>
    <property type="molecule type" value="Transcribed_RNA"/>
</dbReference>
<reference evidence="3" key="1">
    <citation type="submission" date="2021-01" db="EMBL/GenBank/DDBJ databases">
        <authorList>
            <person name="Corre E."/>
            <person name="Pelletier E."/>
            <person name="Niang G."/>
            <person name="Scheremetjew M."/>
            <person name="Finn R."/>
            <person name="Kale V."/>
            <person name="Holt S."/>
            <person name="Cochrane G."/>
            <person name="Meng A."/>
            <person name="Brown T."/>
            <person name="Cohen L."/>
        </authorList>
    </citation>
    <scope>NUCLEOTIDE SEQUENCE</scope>
    <source>
        <strain evidence="3">OF101</strain>
    </source>
</reference>
<feature type="signal peptide" evidence="2">
    <location>
        <begin position="1"/>
        <end position="25"/>
    </location>
</feature>
<feature type="compositionally biased region" description="Basic and acidic residues" evidence="1">
    <location>
        <begin position="210"/>
        <end position="221"/>
    </location>
</feature>
<evidence type="ECO:0000256" key="2">
    <source>
        <dbReference type="SAM" id="SignalP"/>
    </source>
</evidence>
<proteinExistence type="predicted"/>
<evidence type="ECO:0000313" key="3">
    <source>
        <dbReference type="EMBL" id="CAD9095050.1"/>
    </source>
</evidence>
<evidence type="ECO:0000256" key="1">
    <source>
        <dbReference type="SAM" id="MobiDB-lite"/>
    </source>
</evidence>